<evidence type="ECO:0000259" key="2">
    <source>
        <dbReference type="Pfam" id="PF13472"/>
    </source>
</evidence>
<keyword evidence="4" id="KW-1185">Reference proteome</keyword>
<dbReference type="Proteomes" id="UP000433471">
    <property type="component" value="Segment"/>
</dbReference>
<name>A0A6B9JI18_9CAUD</name>
<dbReference type="Pfam" id="PF13472">
    <property type="entry name" value="Lipase_GDSL_2"/>
    <property type="match status" value="1"/>
</dbReference>
<gene>
    <name evidence="3" type="ORF">Kuja_1850</name>
</gene>
<proteinExistence type="predicted"/>
<reference evidence="3 4" key="1">
    <citation type="submission" date="2019-11" db="EMBL/GenBank/DDBJ databases">
        <title>Characterization of a novel member of the family Ackermannviridae.</title>
        <authorList>
            <person name="Maina A.N."/>
            <person name="Mwaura F.B."/>
            <person name="Jumba M."/>
        </authorList>
    </citation>
    <scope>NUCLEOTIDE SEQUENCE [LARGE SCALE GENOMIC DNA]</scope>
</reference>
<sequence>MASSEEIIVIDKLNEVASKLDLRTSEFRSLLNGKMKPSSIYVDRYTKLNQIIELSNGSKLASLSYMENTARISLNQLIENMGICTLVGDTLTAVGLVTNQGRTKINTAADGSLAVVEMRVGDGNGASYVATPTMTDIKRQKWVGSVSFPRADGNDNKLIIFEGIIPIHNEGFTIREAAVYDDAGVMILIANTVEVQKIGNDDKGGNLVYVKLVAQLNSAAERLKFKDFDVNGWSGVDVSTNHAKMSGVSENASHPMSSIEGIEGLAKDLTNLTNIEELVDNTNSITAEDGIVRTSAGMVKLVPPRSGVFKGVVDGIATIGSETSRAYNYGLAQVQNQLQVESSEQYTVDFNLPSAQWGPEGYCVECHVVVRVEGDLTGSYLKFMLVLDPFGAYSIIPIKNVGRKIEVSVDLNKLRIFNGVSGRKLFELFYSNNIPNQLIEGGTVEPPFPSQGILLEKERIKIKTIGDTFVSNGGGSRNATNGSIIINTRGFWVTGWLQTVQKFVLEDRVATSGWSTLQVLANIGQVTSSDSDVIIVHAGAIDLLNLRTPEETAATMGEIVDAIIASGKKAVITAVNQRPPSSLITDKITQLNKLYKELVRTRLNDVVMTEPSAVYDDSMLNATANLSPDGAHPNTLGSWIIGKQLAIVLDKHFKSNDPELLTNYILNPSLSGTNGQLLNGSTGQAPTDWRVQYATPENDGVSVGPGSVVNGDGSWTVRSGNNPSVSNGALVVLRCNVTVPNGSASYRFGMKIKLSDFSNVSVFRLFITGNLVAMGAPEFQVNVPATGLQWDDWVEISTPFNNAYGSTILNCFLRVECNGRGTPVELTIKDPFVYQI</sequence>
<dbReference type="EMBL" id="MN718199">
    <property type="protein sequence ID" value="QGZ16177.1"/>
    <property type="molecule type" value="Genomic_DNA"/>
</dbReference>
<protein>
    <submittedName>
        <fullName evidence="3">Tail fiber protein</fullName>
    </submittedName>
</protein>
<dbReference type="Pfam" id="PF12571">
    <property type="entry name" value="Phage_tail_fib"/>
    <property type="match status" value="1"/>
</dbReference>
<feature type="domain" description="SGNH hydrolase-type esterase" evidence="2">
    <location>
        <begin position="497"/>
        <end position="638"/>
    </location>
</feature>
<accession>A0A6B9JI18</accession>
<evidence type="ECO:0000259" key="1">
    <source>
        <dbReference type="Pfam" id="PF12571"/>
    </source>
</evidence>
<dbReference type="Gene3D" id="3.40.50.1110">
    <property type="entry name" value="SGNH hydrolase"/>
    <property type="match status" value="1"/>
</dbReference>
<evidence type="ECO:0000313" key="4">
    <source>
        <dbReference type="Proteomes" id="UP000433471"/>
    </source>
</evidence>
<feature type="domain" description="Phage tail fibre protein N-terminal" evidence="1">
    <location>
        <begin position="95"/>
        <end position="220"/>
    </location>
</feature>
<evidence type="ECO:0000313" key="3">
    <source>
        <dbReference type="EMBL" id="QGZ16177.1"/>
    </source>
</evidence>
<dbReference type="InterPro" id="IPR022225">
    <property type="entry name" value="Phage_tail_fibre_N"/>
</dbReference>
<dbReference type="InterPro" id="IPR036514">
    <property type="entry name" value="SGNH_hydro_sf"/>
</dbReference>
<dbReference type="InterPro" id="IPR013830">
    <property type="entry name" value="SGNH_hydro"/>
</dbReference>
<organism evidence="3 4">
    <name type="scientific">Vibrio phage vB_VchM_Kuja</name>
    <dbReference type="NCBI Taxonomy" id="2686437"/>
    <lineage>
        <taxon>Viruses</taxon>
        <taxon>Duplodnaviria</taxon>
        <taxon>Heunggongvirae</taxon>
        <taxon>Uroviricota</taxon>
        <taxon>Caudoviricetes</taxon>
        <taxon>Pantevenvirales</taxon>
        <taxon>Ackermannviridae</taxon>
        <taxon>Kujavirus</taxon>
        <taxon>Kujavirus kuja</taxon>
    </lineage>
</organism>
<dbReference type="SUPFAM" id="SSF52266">
    <property type="entry name" value="SGNH hydrolase"/>
    <property type="match status" value="1"/>
</dbReference>